<dbReference type="EMBL" id="JBFXLS010000016">
    <property type="protein sequence ID" value="KAL2829494.1"/>
    <property type="molecule type" value="Genomic_DNA"/>
</dbReference>
<dbReference type="PROSITE" id="PS50837">
    <property type="entry name" value="NACHT"/>
    <property type="match status" value="1"/>
</dbReference>
<feature type="domain" description="NACHT" evidence="2">
    <location>
        <begin position="413"/>
        <end position="573"/>
    </location>
</feature>
<dbReference type="Pfam" id="PF24883">
    <property type="entry name" value="NPHP3_N"/>
    <property type="match status" value="1"/>
</dbReference>
<organism evidence="3 4">
    <name type="scientific">Aspergillus cavernicola</name>
    <dbReference type="NCBI Taxonomy" id="176166"/>
    <lineage>
        <taxon>Eukaryota</taxon>
        <taxon>Fungi</taxon>
        <taxon>Dikarya</taxon>
        <taxon>Ascomycota</taxon>
        <taxon>Pezizomycotina</taxon>
        <taxon>Eurotiomycetes</taxon>
        <taxon>Eurotiomycetidae</taxon>
        <taxon>Eurotiales</taxon>
        <taxon>Aspergillaceae</taxon>
        <taxon>Aspergillus</taxon>
        <taxon>Aspergillus subgen. Nidulantes</taxon>
    </lineage>
</organism>
<reference evidence="3 4" key="1">
    <citation type="submission" date="2024-07" db="EMBL/GenBank/DDBJ databases">
        <title>Section-level genome sequencing and comparative genomics of Aspergillus sections Usti and Cavernicolus.</title>
        <authorList>
            <consortium name="Lawrence Berkeley National Laboratory"/>
            <person name="Nybo J.L."/>
            <person name="Vesth T.C."/>
            <person name="Theobald S."/>
            <person name="Frisvad J.C."/>
            <person name="Larsen T.O."/>
            <person name="Kjaerboelling I."/>
            <person name="Rothschild-Mancinelli K."/>
            <person name="Lyhne E.K."/>
            <person name="Kogle M.E."/>
            <person name="Barry K."/>
            <person name="Clum A."/>
            <person name="Na H."/>
            <person name="Ledsgaard L."/>
            <person name="Lin J."/>
            <person name="Lipzen A."/>
            <person name="Kuo A."/>
            <person name="Riley R."/>
            <person name="Mondo S."/>
            <person name="LaButti K."/>
            <person name="Haridas S."/>
            <person name="Pangalinan J."/>
            <person name="Salamov A.A."/>
            <person name="Simmons B.A."/>
            <person name="Magnuson J.K."/>
            <person name="Chen J."/>
            <person name="Drula E."/>
            <person name="Henrissat B."/>
            <person name="Wiebenga A."/>
            <person name="Lubbers R.J."/>
            <person name="Gomes A.C."/>
            <person name="Makela M.R."/>
            <person name="Stajich J."/>
            <person name="Grigoriev I.V."/>
            <person name="Mortensen U.H."/>
            <person name="De vries R.P."/>
            <person name="Baker S.E."/>
            <person name="Andersen M.R."/>
        </authorList>
    </citation>
    <scope>NUCLEOTIDE SEQUENCE [LARGE SCALE GENOMIC DNA]</scope>
    <source>
        <strain evidence="3 4">CBS 600.67</strain>
    </source>
</reference>
<evidence type="ECO:0000259" key="2">
    <source>
        <dbReference type="PROSITE" id="PS50837"/>
    </source>
</evidence>
<dbReference type="Gene3D" id="3.40.50.1580">
    <property type="entry name" value="Nucleoside phosphorylase domain"/>
    <property type="match status" value="1"/>
</dbReference>
<keyword evidence="4" id="KW-1185">Reference proteome</keyword>
<dbReference type="InterPro" id="IPR056884">
    <property type="entry name" value="NPHP3-like_N"/>
</dbReference>
<keyword evidence="1" id="KW-0677">Repeat</keyword>
<gene>
    <name evidence="3" type="ORF">BDW59DRAFT_36049</name>
</gene>
<evidence type="ECO:0000256" key="1">
    <source>
        <dbReference type="ARBA" id="ARBA00022737"/>
    </source>
</evidence>
<dbReference type="InterPro" id="IPR053137">
    <property type="entry name" value="NLR-like"/>
</dbReference>
<evidence type="ECO:0000313" key="4">
    <source>
        <dbReference type="Proteomes" id="UP001610335"/>
    </source>
</evidence>
<comment type="caution">
    <text evidence="3">The sequence shown here is derived from an EMBL/GenBank/DDBJ whole genome shotgun (WGS) entry which is preliminary data.</text>
</comment>
<dbReference type="Gene3D" id="3.40.50.300">
    <property type="entry name" value="P-loop containing nucleotide triphosphate hydrolases"/>
    <property type="match status" value="1"/>
</dbReference>
<dbReference type="PANTHER" id="PTHR46082">
    <property type="entry name" value="ATP/GTP-BINDING PROTEIN-RELATED"/>
    <property type="match status" value="1"/>
</dbReference>
<sequence length="983" mass="109942">MSSITRPSRDQFEIALLCVLRSERDAIQLALDQKYETDGFSYIRGPRDRNIYTPGRLGHRYVVLVYLPEMGNIGSGAAAANIPASFPGVKLVLVVGVCGANPHARDRDGQEILLGDVIISTSVIKSSLGHQYSDGLALRTTEDTFRYATPQIKAFLNQLDSIMTVRRLRLKTRTCTEEIINKGEFSTPVYPGPENDKLYNWNYRHKHQQPQRCPTCSACVYPSYPVCETALEASCEALGCDDTFLVPRTRIEEATGCHPDGKTRVEHARQPAILFGKFASGDFMFESGYHRDKLAEEHGVIGFEMEGAGCWDYLPTIIIKGACHYADGHKNKAWQQYSAITAAACAKAIVQEWRSAQQQTAPEITERLNNIPRATEAAFDSMALQHIPACLESTRVALLARVCQWATNGDSQPIFWLQGIAGTGKTTIAKTVARTFSKDKDKSLGASFFFSRRGDDRQNAKRFFGTLVYQLVFGSIFDPHLMGTLKLMVHDAIVSRPDIFTKAYTEQWEHLVMGPLLLLEGKMPDLKCKPVVIVIDAVDECDSVADIGLILELLAQAQKLKHIPLRFFLTGRPEVSVRHQFRRVHQHFEHIILHELESTVVNSDIHTFVEHELAGVREKYDLSLDWLSPTAVETIVSKADGLFVYAAAVCRFLWSDFRRMDLPNFLQDDVDATSDLNEMYNSILVESQGVGMDGSIDDVTAGRFKLVIGSVVALFDMLSINTLHALLDSCPADTNSSRLMEPLDQNIVKTTIMRLGSVLDIPQHHHPPGINSDLPVRIFHPSFREFLLDKRDPRLERLQLDSADLHENLLNNCLASMNSSLKKDICALSDPSANGKSVSDAQLTRCLPLHVQYACKYWILHIQGLSESSSRVALSDHGAVYQFATRNILYWIEAMSLLDLVPSAVTMIVGLKTLLKDSEHHLTSTFIQDAYRFLIGNRVMIEAAPLQIYCSARLFSPSSSILTNSNASWELVRRRSDEYVAIQ</sequence>
<dbReference type="InterPro" id="IPR027417">
    <property type="entry name" value="P-loop_NTPase"/>
</dbReference>
<dbReference type="PANTHER" id="PTHR46082:SF6">
    <property type="entry name" value="AAA+ ATPASE DOMAIN-CONTAINING PROTEIN-RELATED"/>
    <property type="match status" value="1"/>
</dbReference>
<dbReference type="SUPFAM" id="SSF53167">
    <property type="entry name" value="Purine and uridine phosphorylases"/>
    <property type="match status" value="1"/>
</dbReference>
<dbReference type="InterPro" id="IPR007111">
    <property type="entry name" value="NACHT_NTPase"/>
</dbReference>
<proteinExistence type="predicted"/>
<dbReference type="InterPro" id="IPR035994">
    <property type="entry name" value="Nucleoside_phosphorylase_sf"/>
</dbReference>
<dbReference type="SUPFAM" id="SSF52540">
    <property type="entry name" value="P-loop containing nucleoside triphosphate hydrolases"/>
    <property type="match status" value="1"/>
</dbReference>
<dbReference type="Proteomes" id="UP001610335">
    <property type="component" value="Unassembled WGS sequence"/>
</dbReference>
<protein>
    <recommendedName>
        <fullName evidence="2">NACHT domain-containing protein</fullName>
    </recommendedName>
</protein>
<accession>A0ABR4IP12</accession>
<evidence type="ECO:0000313" key="3">
    <source>
        <dbReference type="EMBL" id="KAL2829494.1"/>
    </source>
</evidence>
<name>A0ABR4IP12_9EURO</name>